<dbReference type="RefSeq" id="WP_169456159.1">
    <property type="nucleotide sequence ID" value="NZ_CP051774.1"/>
</dbReference>
<feature type="signal peptide" evidence="1">
    <location>
        <begin position="1"/>
        <end position="18"/>
    </location>
</feature>
<dbReference type="Proteomes" id="UP000501812">
    <property type="component" value="Chromosome"/>
</dbReference>
<dbReference type="KEGG" id="luo:HHL09_18745"/>
<keyword evidence="3" id="KW-1185">Reference proteome</keyword>
<evidence type="ECO:0000256" key="1">
    <source>
        <dbReference type="SAM" id="SignalP"/>
    </source>
</evidence>
<name>A0A858RP77_9BACT</name>
<protein>
    <submittedName>
        <fullName evidence="2">Uncharacterized protein</fullName>
    </submittedName>
</protein>
<organism evidence="2 3">
    <name type="scientific">Luteolibacter luteus</name>
    <dbReference type="NCBI Taxonomy" id="2728835"/>
    <lineage>
        <taxon>Bacteria</taxon>
        <taxon>Pseudomonadati</taxon>
        <taxon>Verrucomicrobiota</taxon>
        <taxon>Verrucomicrobiia</taxon>
        <taxon>Verrucomicrobiales</taxon>
        <taxon>Verrucomicrobiaceae</taxon>
        <taxon>Luteolibacter</taxon>
    </lineage>
</organism>
<sequence>MNPLLPLAALILPFACMAGEPGDYQTEPKVLLKIVSALENSGIDRLTSRKPQGENNTYHLGSAKFLGTVTRAGKNYTIAYALFLRSSPPDQLTPPARGHHFIVVLDSDWRVSGFGNVEMGEYQMSGAKLFVRDGWDADARILADFASTEPAIRHAGYPLLNMDYPFLDRISRKDGETEAHEGAK</sequence>
<keyword evidence="1" id="KW-0732">Signal</keyword>
<feature type="chain" id="PRO_5032875630" evidence="1">
    <location>
        <begin position="19"/>
        <end position="184"/>
    </location>
</feature>
<accession>A0A858RP77</accession>
<dbReference type="AlphaFoldDB" id="A0A858RP77"/>
<reference evidence="2 3" key="1">
    <citation type="submission" date="2020-04" db="EMBL/GenBank/DDBJ databases">
        <title>Luteolibacter sp. G-1-1-1 isolated from soil.</title>
        <authorList>
            <person name="Dahal R.H."/>
        </authorList>
    </citation>
    <scope>NUCLEOTIDE SEQUENCE [LARGE SCALE GENOMIC DNA]</scope>
    <source>
        <strain evidence="2 3">G-1-1-1</strain>
    </source>
</reference>
<proteinExistence type="predicted"/>
<dbReference type="EMBL" id="CP051774">
    <property type="protein sequence ID" value="QJE97733.1"/>
    <property type="molecule type" value="Genomic_DNA"/>
</dbReference>
<evidence type="ECO:0000313" key="3">
    <source>
        <dbReference type="Proteomes" id="UP000501812"/>
    </source>
</evidence>
<gene>
    <name evidence="2" type="ORF">HHL09_18745</name>
</gene>
<evidence type="ECO:0000313" key="2">
    <source>
        <dbReference type="EMBL" id="QJE97733.1"/>
    </source>
</evidence>